<evidence type="ECO:0000313" key="13">
    <source>
        <dbReference type="Proteomes" id="UP000539111"/>
    </source>
</evidence>
<keyword evidence="6 8" id="KW-0472">Membrane</keyword>
<dbReference type="PANTHER" id="PTHR30460">
    <property type="entry name" value="MODERATE CONDUCTANCE MECHANOSENSITIVE CHANNEL YBIO"/>
    <property type="match status" value="1"/>
</dbReference>
<dbReference type="EMBL" id="JACBZP010000001">
    <property type="protein sequence ID" value="NYI68933.1"/>
    <property type="molecule type" value="Genomic_DNA"/>
</dbReference>
<feature type="region of interest" description="Disordered" evidence="7">
    <location>
        <begin position="298"/>
        <end position="337"/>
    </location>
</feature>
<comment type="caution">
    <text evidence="12">The sequence shown here is derived from an EMBL/GenBank/DDBJ whole genome shotgun (WGS) entry which is preliminary data.</text>
</comment>
<dbReference type="InterPro" id="IPR006685">
    <property type="entry name" value="MscS_channel_2nd"/>
</dbReference>
<organism evidence="12 13">
    <name type="scientific">Spelaeicoccus albus</name>
    <dbReference type="NCBI Taxonomy" id="1280376"/>
    <lineage>
        <taxon>Bacteria</taxon>
        <taxon>Bacillati</taxon>
        <taxon>Actinomycetota</taxon>
        <taxon>Actinomycetes</taxon>
        <taxon>Micrococcales</taxon>
        <taxon>Brevibacteriaceae</taxon>
        <taxon>Spelaeicoccus</taxon>
    </lineage>
</organism>
<accession>A0A7Z0D4Z9</accession>
<evidence type="ECO:0000256" key="8">
    <source>
        <dbReference type="SAM" id="Phobius"/>
    </source>
</evidence>
<name>A0A7Z0D4Z9_9MICO</name>
<feature type="domain" description="Mechanosensitive ion channel MscS C-terminal" evidence="10">
    <location>
        <begin position="199"/>
        <end position="285"/>
    </location>
</feature>
<feature type="compositionally biased region" description="Polar residues" evidence="7">
    <location>
        <begin position="305"/>
        <end position="321"/>
    </location>
</feature>
<keyword evidence="5 8" id="KW-1133">Transmembrane helix</keyword>
<dbReference type="InterPro" id="IPR010920">
    <property type="entry name" value="LSM_dom_sf"/>
</dbReference>
<keyword evidence="13" id="KW-1185">Reference proteome</keyword>
<keyword evidence="3" id="KW-1003">Cell membrane</keyword>
<dbReference type="SUPFAM" id="SSF82689">
    <property type="entry name" value="Mechanosensitive channel protein MscS (YggB), C-terminal domain"/>
    <property type="match status" value="1"/>
</dbReference>
<dbReference type="Gene3D" id="3.30.70.100">
    <property type="match status" value="1"/>
</dbReference>
<evidence type="ECO:0000256" key="4">
    <source>
        <dbReference type="ARBA" id="ARBA00022692"/>
    </source>
</evidence>
<dbReference type="InterPro" id="IPR011066">
    <property type="entry name" value="MscS_channel_C_sf"/>
</dbReference>
<feature type="domain" description="Mechanosensitive ion channel MscS" evidence="9">
    <location>
        <begin position="123"/>
        <end position="188"/>
    </location>
</feature>
<comment type="similarity">
    <text evidence="2">Belongs to the MscS (TC 1.A.23) family.</text>
</comment>
<dbReference type="Gene3D" id="2.30.30.60">
    <property type="match status" value="1"/>
</dbReference>
<dbReference type="Pfam" id="PF21082">
    <property type="entry name" value="MS_channel_3rd"/>
    <property type="match status" value="1"/>
</dbReference>
<dbReference type="InterPro" id="IPR049278">
    <property type="entry name" value="MS_channel_C"/>
</dbReference>
<gene>
    <name evidence="12" type="ORF">BJY26_003239</name>
</gene>
<evidence type="ECO:0000313" key="12">
    <source>
        <dbReference type="EMBL" id="NYI68933.1"/>
    </source>
</evidence>
<dbReference type="InterPro" id="IPR045276">
    <property type="entry name" value="YbiO_bact"/>
</dbReference>
<evidence type="ECO:0000256" key="1">
    <source>
        <dbReference type="ARBA" id="ARBA00004651"/>
    </source>
</evidence>
<evidence type="ECO:0000259" key="9">
    <source>
        <dbReference type="Pfam" id="PF00924"/>
    </source>
</evidence>
<dbReference type="FunFam" id="1.10.287.1260:FF:000005">
    <property type="entry name" value="Mechanosensitive ion channel family protein"/>
    <property type="match status" value="1"/>
</dbReference>
<dbReference type="GO" id="GO:0005886">
    <property type="term" value="C:plasma membrane"/>
    <property type="evidence" value="ECO:0007669"/>
    <property type="project" value="UniProtKB-SubCell"/>
</dbReference>
<dbReference type="InterPro" id="IPR011014">
    <property type="entry name" value="MscS_channel_TM-2"/>
</dbReference>
<dbReference type="Gene3D" id="1.10.287.1260">
    <property type="match status" value="1"/>
</dbReference>
<dbReference type="Proteomes" id="UP000539111">
    <property type="component" value="Unassembled WGS sequence"/>
</dbReference>
<dbReference type="SUPFAM" id="SSF50182">
    <property type="entry name" value="Sm-like ribonucleoproteins"/>
    <property type="match status" value="1"/>
</dbReference>
<dbReference type="AlphaFoldDB" id="A0A7Z0D4Z9"/>
<dbReference type="PANTHER" id="PTHR30460:SF0">
    <property type="entry name" value="MODERATE CONDUCTANCE MECHANOSENSITIVE CHANNEL YBIO"/>
    <property type="match status" value="1"/>
</dbReference>
<reference evidence="12 13" key="1">
    <citation type="submission" date="2020-07" db="EMBL/GenBank/DDBJ databases">
        <title>Sequencing the genomes of 1000 actinobacteria strains.</title>
        <authorList>
            <person name="Klenk H.-P."/>
        </authorList>
    </citation>
    <scope>NUCLEOTIDE SEQUENCE [LARGE SCALE GENOMIC DNA]</scope>
    <source>
        <strain evidence="12 13">DSM 26341</strain>
    </source>
</reference>
<protein>
    <submittedName>
        <fullName evidence="12">Small conductance mechanosensitive channel</fullName>
    </submittedName>
</protein>
<dbReference type="Pfam" id="PF21088">
    <property type="entry name" value="MS_channel_1st"/>
    <property type="match status" value="1"/>
</dbReference>
<keyword evidence="4 8" id="KW-0812">Transmembrane</keyword>
<evidence type="ECO:0000259" key="11">
    <source>
        <dbReference type="Pfam" id="PF21088"/>
    </source>
</evidence>
<dbReference type="GO" id="GO:0008381">
    <property type="term" value="F:mechanosensitive monoatomic ion channel activity"/>
    <property type="evidence" value="ECO:0007669"/>
    <property type="project" value="InterPro"/>
</dbReference>
<proteinExistence type="inferred from homology"/>
<evidence type="ECO:0000256" key="2">
    <source>
        <dbReference type="ARBA" id="ARBA00008017"/>
    </source>
</evidence>
<evidence type="ECO:0000256" key="6">
    <source>
        <dbReference type="ARBA" id="ARBA00023136"/>
    </source>
</evidence>
<evidence type="ECO:0000259" key="10">
    <source>
        <dbReference type="Pfam" id="PF21082"/>
    </source>
</evidence>
<dbReference type="InterPro" id="IPR049142">
    <property type="entry name" value="MS_channel_1st"/>
</dbReference>
<dbReference type="InterPro" id="IPR023408">
    <property type="entry name" value="MscS_beta-dom_sf"/>
</dbReference>
<evidence type="ECO:0000256" key="5">
    <source>
        <dbReference type="ARBA" id="ARBA00022989"/>
    </source>
</evidence>
<dbReference type="RefSeq" id="WP_179429204.1">
    <property type="nucleotide sequence ID" value="NZ_JACBZP010000001.1"/>
</dbReference>
<feature type="transmembrane region" description="Helical" evidence="8">
    <location>
        <begin position="77"/>
        <end position="97"/>
    </location>
</feature>
<feature type="domain" description="Mechanosensitive ion channel transmembrane helices 2/3" evidence="11">
    <location>
        <begin position="82"/>
        <end position="122"/>
    </location>
</feature>
<dbReference type="SUPFAM" id="SSF82861">
    <property type="entry name" value="Mechanosensitive channel protein MscS (YggB), transmembrane region"/>
    <property type="match status" value="1"/>
</dbReference>
<dbReference type="Pfam" id="PF00924">
    <property type="entry name" value="MS_channel_2nd"/>
    <property type="match status" value="1"/>
</dbReference>
<comment type="subcellular location">
    <subcellularLocation>
        <location evidence="1">Cell membrane</location>
        <topology evidence="1">Multi-pass membrane protein</topology>
    </subcellularLocation>
</comment>
<evidence type="ECO:0000256" key="3">
    <source>
        <dbReference type="ARBA" id="ARBA00022475"/>
    </source>
</evidence>
<evidence type="ECO:0000256" key="7">
    <source>
        <dbReference type="SAM" id="MobiDB-lite"/>
    </source>
</evidence>
<sequence length="337" mass="36473">MTWEFWLDKPLHIVVILIVGFIINLVLRSVIRRIMDKIASGVSISKTESSGSQRRKVSEETEQSRARRVQRAQTVGSVLRSVTTIVVAVIVALMVLAELGFNLAPVLASAGIVGVALGFGAQTLVKDFLAGLFIVLEDQYGIGDYVELTDAGGVDVGGMVENVGLRATRLRGTDGTLWHIGNGEILKCGNMSQGWARTVMDIPVPYNADIDRSSKLILNTANDLRADPEQGPNILDAPEVWGVQQLTGESITIRLVLRTKPLTQWAIGRALRLRLKTAFDDAGMQIPLMQQMIVRTNPKPASDIPTRTTAGPSTGQVSTGPWTHGGPSDPMYQIPEG</sequence>
<feature type="transmembrane region" description="Helical" evidence="8">
    <location>
        <begin position="12"/>
        <end position="31"/>
    </location>
</feature>